<comment type="similarity">
    <text evidence="6">Belongs to the ABC-4 integral membrane protein family.</text>
</comment>
<sequence length="391" mass="43925">MLVHLFKLIWNKKKQNFLLMLEMFVSFIVLFVVFTLSVFYYNNYRKHQGFEYKNVWAVNYGLPPGITSKDSINMLVESLRNMISSMPQVEQLSFTGNNIPYSANIFNTSIDYKGKGVISDIYTADTRYAEVLNLTMLSGNWGFKKGERKQRSAVVVNKTLKEVLFGQEEAIGKRIKVDNEELEVTGVVNDFKSKGDYQEPGNGLFRIPDSIDHQAQSMILLKISPDADAAFEAKLYKAVSNFSKNTSVEIEHLSKKREAKNRLTLIPMLILFTVASFLIINVALGLFGVLWYTINRRKPEIGLRRAVGASGTDISGQISGEALVLTTISVLAGCFFAVQFPLLNVFDLPSNVYFAAILLSVTFIYLLVIICSVYPARQAASIYPALALHEE</sequence>
<dbReference type="InterPro" id="IPR025857">
    <property type="entry name" value="MacB_PCD"/>
</dbReference>
<feature type="domain" description="ABC3 transporter permease C-terminal" evidence="8">
    <location>
        <begin position="274"/>
        <end position="384"/>
    </location>
</feature>
<evidence type="ECO:0000259" key="8">
    <source>
        <dbReference type="Pfam" id="PF02687"/>
    </source>
</evidence>
<protein>
    <submittedName>
        <fullName evidence="10">FtsX-like permease family protein</fullName>
    </submittedName>
</protein>
<accession>A0A4Q0MGG4</accession>
<keyword evidence="4 7" id="KW-1133">Transmembrane helix</keyword>
<name>A0A4Q0MGG4_9SPHI</name>
<reference evidence="10 11" key="1">
    <citation type="submission" date="2018-12" db="EMBL/GenBank/DDBJ databases">
        <title>The Draft Genome Sequence of the Soil Bacterium Pedobacter tournemirensis R1.</title>
        <authorList>
            <person name="He J."/>
        </authorList>
    </citation>
    <scope>NUCLEOTIDE SEQUENCE [LARGE SCALE GENOMIC DNA]</scope>
    <source>
        <strain evidence="10 11">R1</strain>
    </source>
</reference>
<evidence type="ECO:0000313" key="11">
    <source>
        <dbReference type="Proteomes" id="UP000290848"/>
    </source>
</evidence>
<feature type="transmembrane region" description="Helical" evidence="7">
    <location>
        <begin position="265"/>
        <end position="294"/>
    </location>
</feature>
<feature type="domain" description="MacB-like periplasmic core" evidence="9">
    <location>
        <begin position="32"/>
        <end position="233"/>
    </location>
</feature>
<keyword evidence="3 7" id="KW-0812">Transmembrane</keyword>
<evidence type="ECO:0000256" key="7">
    <source>
        <dbReference type="SAM" id="Phobius"/>
    </source>
</evidence>
<feature type="transmembrane region" description="Helical" evidence="7">
    <location>
        <begin position="352"/>
        <end position="374"/>
    </location>
</feature>
<feature type="transmembrane region" description="Helical" evidence="7">
    <location>
        <begin position="322"/>
        <end position="340"/>
    </location>
</feature>
<evidence type="ECO:0000256" key="5">
    <source>
        <dbReference type="ARBA" id="ARBA00023136"/>
    </source>
</evidence>
<dbReference type="PANTHER" id="PTHR30572:SF4">
    <property type="entry name" value="ABC TRANSPORTER PERMEASE YTRF"/>
    <property type="match status" value="1"/>
</dbReference>
<dbReference type="InterPro" id="IPR003838">
    <property type="entry name" value="ABC3_permease_C"/>
</dbReference>
<evidence type="ECO:0000256" key="3">
    <source>
        <dbReference type="ARBA" id="ARBA00022692"/>
    </source>
</evidence>
<keyword evidence="5 7" id="KW-0472">Membrane</keyword>
<dbReference type="EMBL" id="RXOC01000001">
    <property type="protein sequence ID" value="RXF72464.1"/>
    <property type="molecule type" value="Genomic_DNA"/>
</dbReference>
<proteinExistence type="inferred from homology"/>
<dbReference type="Pfam" id="PF12704">
    <property type="entry name" value="MacB_PCD"/>
    <property type="match status" value="1"/>
</dbReference>
<evidence type="ECO:0000256" key="6">
    <source>
        <dbReference type="ARBA" id="ARBA00038076"/>
    </source>
</evidence>
<dbReference type="PANTHER" id="PTHR30572">
    <property type="entry name" value="MEMBRANE COMPONENT OF TRANSPORTER-RELATED"/>
    <property type="match status" value="1"/>
</dbReference>
<dbReference type="AlphaFoldDB" id="A0A4Q0MGG4"/>
<feature type="transmembrane region" description="Helical" evidence="7">
    <location>
        <begin position="21"/>
        <end position="41"/>
    </location>
</feature>
<evidence type="ECO:0000256" key="2">
    <source>
        <dbReference type="ARBA" id="ARBA00022475"/>
    </source>
</evidence>
<organism evidence="10 11">
    <name type="scientific">Arcticibacter tournemirensis</name>
    <dbReference type="NCBI Taxonomy" id="699437"/>
    <lineage>
        <taxon>Bacteria</taxon>
        <taxon>Pseudomonadati</taxon>
        <taxon>Bacteroidota</taxon>
        <taxon>Sphingobacteriia</taxon>
        <taxon>Sphingobacteriales</taxon>
        <taxon>Sphingobacteriaceae</taxon>
        <taxon>Arcticibacter</taxon>
    </lineage>
</organism>
<dbReference type="GO" id="GO:0005886">
    <property type="term" value="C:plasma membrane"/>
    <property type="evidence" value="ECO:0007669"/>
    <property type="project" value="UniProtKB-SubCell"/>
</dbReference>
<keyword evidence="2" id="KW-1003">Cell membrane</keyword>
<dbReference type="GO" id="GO:0022857">
    <property type="term" value="F:transmembrane transporter activity"/>
    <property type="evidence" value="ECO:0007669"/>
    <property type="project" value="TreeGrafter"/>
</dbReference>
<dbReference type="RefSeq" id="WP_128767650.1">
    <property type="nucleotide sequence ID" value="NZ_RXOC01000001.1"/>
</dbReference>
<dbReference type="Pfam" id="PF02687">
    <property type="entry name" value="FtsX"/>
    <property type="match status" value="1"/>
</dbReference>
<evidence type="ECO:0000313" key="10">
    <source>
        <dbReference type="EMBL" id="RXF72464.1"/>
    </source>
</evidence>
<comment type="caution">
    <text evidence="10">The sequence shown here is derived from an EMBL/GenBank/DDBJ whole genome shotgun (WGS) entry which is preliminary data.</text>
</comment>
<comment type="subcellular location">
    <subcellularLocation>
        <location evidence="1">Cell membrane</location>
        <topology evidence="1">Multi-pass membrane protein</topology>
    </subcellularLocation>
</comment>
<evidence type="ECO:0000256" key="1">
    <source>
        <dbReference type="ARBA" id="ARBA00004651"/>
    </source>
</evidence>
<evidence type="ECO:0000256" key="4">
    <source>
        <dbReference type="ARBA" id="ARBA00022989"/>
    </source>
</evidence>
<gene>
    <name evidence="10" type="ORF">EKH83_01710</name>
</gene>
<dbReference type="Proteomes" id="UP000290848">
    <property type="component" value="Unassembled WGS sequence"/>
</dbReference>
<dbReference type="InterPro" id="IPR050250">
    <property type="entry name" value="Macrolide_Exporter_MacB"/>
</dbReference>
<evidence type="ECO:0000259" key="9">
    <source>
        <dbReference type="Pfam" id="PF12704"/>
    </source>
</evidence>